<dbReference type="GO" id="GO:0005198">
    <property type="term" value="F:structural molecule activity"/>
    <property type="evidence" value="ECO:0007669"/>
    <property type="project" value="InterPro"/>
</dbReference>
<dbReference type="RefSeq" id="WP_119952081.1">
    <property type="nucleotide sequence ID" value="NZ_QZEZ01000015.1"/>
</dbReference>
<keyword evidence="2" id="KW-0969">Cilium</keyword>
<dbReference type="Pfam" id="PF00669">
    <property type="entry name" value="Flagellin_N"/>
    <property type="match status" value="1"/>
</dbReference>
<keyword evidence="3" id="KW-1185">Reference proteome</keyword>
<name>A0A3A3YS14_9ACTN</name>
<feature type="domain" description="Flagellin N-terminal" evidence="1">
    <location>
        <begin position="8"/>
        <end position="140"/>
    </location>
</feature>
<dbReference type="InterPro" id="IPR001492">
    <property type="entry name" value="Flagellin"/>
</dbReference>
<dbReference type="InterPro" id="IPR001029">
    <property type="entry name" value="Flagellin_N"/>
</dbReference>
<dbReference type="EMBL" id="QZEZ01000015">
    <property type="protein sequence ID" value="RJK92457.1"/>
    <property type="molecule type" value="Genomic_DNA"/>
</dbReference>
<organism evidence="2 3">
    <name type="scientific">Vallicoccus soli</name>
    <dbReference type="NCBI Taxonomy" id="2339232"/>
    <lineage>
        <taxon>Bacteria</taxon>
        <taxon>Bacillati</taxon>
        <taxon>Actinomycetota</taxon>
        <taxon>Actinomycetes</taxon>
        <taxon>Motilibacterales</taxon>
        <taxon>Vallicoccaceae</taxon>
        <taxon>Vallicoccus</taxon>
    </lineage>
</organism>
<dbReference type="PANTHER" id="PTHR42792">
    <property type="entry name" value="FLAGELLIN"/>
    <property type="match status" value="1"/>
</dbReference>
<dbReference type="GO" id="GO:0009288">
    <property type="term" value="C:bacterial-type flagellum"/>
    <property type="evidence" value="ECO:0007669"/>
    <property type="project" value="InterPro"/>
</dbReference>
<sequence length="294" mass="30590">MAFRVTSKSIAQSTLHGLAANQARLAKVQEQLSSGKTISRPSDSPGGTVSAMQLRSEIGVNEQYVRNADDGLGRLGSIDNQLQGVIASLHTAQDRLLQGMSTGSSSPASREALAREIESLRDGILERSNETYLGRPLFGGTTPGQVAYGKDLAYRGDGGATTRTVGASAEVRVDVTGPEVFGDDATGVFANLTAIAAGLRAGGTGLEGDLALLQQNTARAIGAAGDIGARTNRVEAMKQAANDRVLTLKGGLEAVEDIDLPRTIVDLQLQEAAYQAALGATSKVITPSLVQFLR</sequence>
<proteinExistence type="predicted"/>
<dbReference type="Gene3D" id="1.20.1330.10">
    <property type="entry name" value="f41 fragment of flagellin, N-terminal domain"/>
    <property type="match status" value="1"/>
</dbReference>
<reference evidence="2 3" key="1">
    <citation type="submission" date="2018-09" db="EMBL/GenBank/DDBJ databases">
        <title>YIM 75000 draft genome.</title>
        <authorList>
            <person name="Tang S."/>
            <person name="Feng Y."/>
        </authorList>
    </citation>
    <scope>NUCLEOTIDE SEQUENCE [LARGE SCALE GENOMIC DNA]</scope>
    <source>
        <strain evidence="2 3">YIM 75000</strain>
    </source>
</reference>
<dbReference type="Proteomes" id="UP000265614">
    <property type="component" value="Unassembled WGS sequence"/>
</dbReference>
<dbReference type="PANTHER" id="PTHR42792:SF1">
    <property type="entry name" value="FLAGELLAR HOOK-ASSOCIATED PROTEIN 3"/>
    <property type="match status" value="1"/>
</dbReference>
<comment type="caution">
    <text evidence="2">The sequence shown here is derived from an EMBL/GenBank/DDBJ whole genome shotgun (WGS) entry which is preliminary data.</text>
</comment>
<protein>
    <submittedName>
        <fullName evidence="2">Flagellar hook protein</fullName>
    </submittedName>
</protein>
<keyword evidence="2" id="KW-0282">Flagellum</keyword>
<keyword evidence="2" id="KW-0966">Cell projection</keyword>
<dbReference type="AlphaFoldDB" id="A0A3A3YS14"/>
<gene>
    <name evidence="2" type="ORF">D5H78_18960</name>
</gene>
<accession>A0A3A3YS14</accession>
<evidence type="ECO:0000259" key="1">
    <source>
        <dbReference type="Pfam" id="PF00669"/>
    </source>
</evidence>
<dbReference type="SUPFAM" id="SSF64518">
    <property type="entry name" value="Phase 1 flagellin"/>
    <property type="match status" value="1"/>
</dbReference>
<evidence type="ECO:0000313" key="2">
    <source>
        <dbReference type="EMBL" id="RJK92457.1"/>
    </source>
</evidence>
<dbReference type="OrthoDB" id="9758307at2"/>
<evidence type="ECO:0000313" key="3">
    <source>
        <dbReference type="Proteomes" id="UP000265614"/>
    </source>
</evidence>